<dbReference type="PANTHER" id="PTHR11601:SF34">
    <property type="entry name" value="CYSTEINE DESULFURASE"/>
    <property type="match status" value="1"/>
</dbReference>
<dbReference type="EMBL" id="MHKU01000035">
    <property type="protein sequence ID" value="OGY96349.1"/>
    <property type="molecule type" value="Genomic_DNA"/>
</dbReference>
<evidence type="ECO:0000256" key="1">
    <source>
        <dbReference type="ARBA" id="ARBA00001933"/>
    </source>
</evidence>
<comment type="cofactor">
    <cofactor evidence="1">
        <name>pyridoxal 5'-phosphate</name>
        <dbReference type="ChEBI" id="CHEBI:597326"/>
    </cofactor>
</comment>
<evidence type="ECO:0000256" key="7">
    <source>
        <dbReference type="ARBA" id="ARBA00023014"/>
    </source>
</evidence>
<evidence type="ECO:0000256" key="8">
    <source>
        <dbReference type="ARBA" id="ARBA00050776"/>
    </source>
</evidence>
<comment type="caution">
    <text evidence="10">The sequence shown here is derived from an EMBL/GenBank/DDBJ whole genome shotgun (WGS) entry which is preliminary data.</text>
</comment>
<dbReference type="Gene3D" id="3.90.1150.10">
    <property type="entry name" value="Aspartate Aminotransferase, domain 1"/>
    <property type="match status" value="1"/>
</dbReference>
<organism evidence="10 11">
    <name type="scientific">Candidatus Liptonbacteria bacterium GWB1_49_6</name>
    <dbReference type="NCBI Taxonomy" id="1798644"/>
    <lineage>
        <taxon>Bacteria</taxon>
        <taxon>Candidatus Liptoniibacteriota</taxon>
    </lineage>
</organism>
<dbReference type="AlphaFoldDB" id="A0A1G2C6H1"/>
<dbReference type="SUPFAM" id="SSF53383">
    <property type="entry name" value="PLP-dependent transferases"/>
    <property type="match status" value="1"/>
</dbReference>
<name>A0A1G2C6H1_9BACT</name>
<dbReference type="GO" id="GO:0051536">
    <property type="term" value="F:iron-sulfur cluster binding"/>
    <property type="evidence" value="ECO:0007669"/>
    <property type="project" value="UniProtKB-KW"/>
</dbReference>
<comment type="catalytic activity">
    <reaction evidence="8">
        <text>(sulfur carrier)-H + L-cysteine = (sulfur carrier)-SH + L-alanine</text>
        <dbReference type="Rhea" id="RHEA:43892"/>
        <dbReference type="Rhea" id="RHEA-COMP:14737"/>
        <dbReference type="Rhea" id="RHEA-COMP:14739"/>
        <dbReference type="ChEBI" id="CHEBI:29917"/>
        <dbReference type="ChEBI" id="CHEBI:35235"/>
        <dbReference type="ChEBI" id="CHEBI:57972"/>
        <dbReference type="ChEBI" id="CHEBI:64428"/>
        <dbReference type="EC" id="2.8.1.7"/>
    </reaction>
</comment>
<comment type="similarity">
    <text evidence="2">Belongs to the class-V pyridoxal-phosphate-dependent aminotransferase family. NifS/IscS subfamily.</text>
</comment>
<dbReference type="Proteomes" id="UP000176648">
    <property type="component" value="Unassembled WGS sequence"/>
</dbReference>
<keyword evidence="3" id="KW-0808">Transferase</keyword>
<reference evidence="10 11" key="1">
    <citation type="journal article" date="2016" name="Nat. Commun.">
        <title>Thousands of microbial genomes shed light on interconnected biogeochemical processes in an aquifer system.</title>
        <authorList>
            <person name="Anantharaman K."/>
            <person name="Brown C.T."/>
            <person name="Hug L.A."/>
            <person name="Sharon I."/>
            <person name="Castelle C.J."/>
            <person name="Probst A.J."/>
            <person name="Thomas B.C."/>
            <person name="Singh A."/>
            <person name="Wilkins M.J."/>
            <person name="Karaoz U."/>
            <person name="Brodie E.L."/>
            <person name="Williams K.H."/>
            <person name="Hubbard S.S."/>
            <person name="Banfield J.F."/>
        </authorList>
    </citation>
    <scope>NUCLEOTIDE SEQUENCE [LARGE SCALE GENOMIC DNA]</scope>
</reference>
<dbReference type="Gene3D" id="3.40.640.10">
    <property type="entry name" value="Type I PLP-dependent aspartate aminotransferase-like (Major domain)"/>
    <property type="match status" value="1"/>
</dbReference>
<dbReference type="InterPro" id="IPR016454">
    <property type="entry name" value="Cysteine_dSase"/>
</dbReference>
<keyword evidence="7" id="KW-0411">Iron-sulfur</keyword>
<dbReference type="InterPro" id="IPR000192">
    <property type="entry name" value="Aminotrans_V_dom"/>
</dbReference>
<dbReference type="GO" id="GO:0031071">
    <property type="term" value="F:cysteine desulfurase activity"/>
    <property type="evidence" value="ECO:0007669"/>
    <property type="project" value="UniProtKB-EC"/>
</dbReference>
<dbReference type="PIRSF" id="PIRSF005572">
    <property type="entry name" value="NifS"/>
    <property type="match status" value="1"/>
</dbReference>
<dbReference type="InterPro" id="IPR015421">
    <property type="entry name" value="PyrdxlP-dep_Trfase_major"/>
</dbReference>
<accession>A0A1G2C6H1</accession>
<dbReference type="STRING" id="1798644.A2122_01850"/>
<keyword evidence="4" id="KW-0479">Metal-binding</keyword>
<dbReference type="PANTHER" id="PTHR11601">
    <property type="entry name" value="CYSTEINE DESULFURYLASE FAMILY MEMBER"/>
    <property type="match status" value="1"/>
</dbReference>
<dbReference type="InterPro" id="IPR015422">
    <property type="entry name" value="PyrdxlP-dep_Trfase_small"/>
</dbReference>
<dbReference type="InterPro" id="IPR015424">
    <property type="entry name" value="PyrdxlP-dep_Trfase"/>
</dbReference>
<protein>
    <recommendedName>
        <fullName evidence="9">Aminotransferase class V domain-containing protein</fullName>
    </recommendedName>
</protein>
<proteinExistence type="inferred from homology"/>
<evidence type="ECO:0000256" key="3">
    <source>
        <dbReference type="ARBA" id="ARBA00022679"/>
    </source>
</evidence>
<evidence type="ECO:0000256" key="5">
    <source>
        <dbReference type="ARBA" id="ARBA00022898"/>
    </source>
</evidence>
<dbReference type="Gene3D" id="1.10.260.50">
    <property type="match status" value="1"/>
</dbReference>
<keyword evidence="5" id="KW-0663">Pyridoxal phosphate</keyword>
<evidence type="ECO:0000256" key="4">
    <source>
        <dbReference type="ARBA" id="ARBA00022723"/>
    </source>
</evidence>
<dbReference type="GO" id="GO:0046872">
    <property type="term" value="F:metal ion binding"/>
    <property type="evidence" value="ECO:0007669"/>
    <property type="project" value="UniProtKB-KW"/>
</dbReference>
<keyword evidence="6" id="KW-0408">Iron</keyword>
<sequence>MKKIYLDYAASTPVDPRVVAAMEPFFLEHFGNPKAIHSFGQEAMAAIDHAREKIARALGADFREIIFTGSATEANNLALRGTFFSFKEGFREAESRAPRLVISSIEHESIEKTASDLERSGCEVVRVPVDEQGTIDIRALRAAINERTFLVSIMYANNEIGSVQPIARIAEAISDFKKERQSRTYPLFHTDAVQAFQFLDCDVRRLGADMMTFSSHKIYGPKGVGGFYVGGNAAGNLRPIITGGGQEFSLRSGTENVPIIVGFGKAVELLFPKKESEAKRIANLRAHFVDSLKEVFPEIVVNGGSREILPNIANITFPHWSAGDVLARFDLRGLAVGTSSACASRRAVPSRTLRAMGVSDERAAGSIRFSFGRPTTENEIKRALAIIKSALNNK</sequence>
<evidence type="ECO:0000256" key="2">
    <source>
        <dbReference type="ARBA" id="ARBA00006490"/>
    </source>
</evidence>
<evidence type="ECO:0000313" key="10">
    <source>
        <dbReference type="EMBL" id="OGY96349.1"/>
    </source>
</evidence>
<feature type="domain" description="Aminotransferase class V" evidence="9">
    <location>
        <begin position="4"/>
        <end position="382"/>
    </location>
</feature>
<dbReference type="Pfam" id="PF00266">
    <property type="entry name" value="Aminotran_5"/>
    <property type="match status" value="1"/>
</dbReference>
<evidence type="ECO:0000259" key="9">
    <source>
        <dbReference type="Pfam" id="PF00266"/>
    </source>
</evidence>
<evidence type="ECO:0000313" key="11">
    <source>
        <dbReference type="Proteomes" id="UP000176648"/>
    </source>
</evidence>
<evidence type="ECO:0000256" key="6">
    <source>
        <dbReference type="ARBA" id="ARBA00023004"/>
    </source>
</evidence>
<gene>
    <name evidence="10" type="ORF">A2122_01850</name>
</gene>